<gene>
    <name evidence="1" type="ORF">BSTOLATCC_MIC1084</name>
</gene>
<dbReference type="AlphaFoldDB" id="A0AAU9I8D1"/>
<dbReference type="Proteomes" id="UP001162131">
    <property type="component" value="Unassembled WGS sequence"/>
</dbReference>
<evidence type="ECO:0000313" key="1">
    <source>
        <dbReference type="EMBL" id="CAG9310230.1"/>
    </source>
</evidence>
<sequence length="66" mass="8207">MNDKEKYDIYLREYKWLTTNREADPPITFEEFKERYNCDFVKALVELIERERKKEIKKKGFSSWPI</sequence>
<comment type="caution">
    <text evidence="1">The sequence shown here is derived from an EMBL/GenBank/DDBJ whole genome shotgun (WGS) entry which is preliminary data.</text>
</comment>
<organism evidence="1 2">
    <name type="scientific">Blepharisma stoltei</name>
    <dbReference type="NCBI Taxonomy" id="1481888"/>
    <lineage>
        <taxon>Eukaryota</taxon>
        <taxon>Sar</taxon>
        <taxon>Alveolata</taxon>
        <taxon>Ciliophora</taxon>
        <taxon>Postciliodesmatophora</taxon>
        <taxon>Heterotrichea</taxon>
        <taxon>Heterotrichida</taxon>
        <taxon>Blepharismidae</taxon>
        <taxon>Blepharisma</taxon>
    </lineage>
</organism>
<reference evidence="1" key="1">
    <citation type="submission" date="2021-09" db="EMBL/GenBank/DDBJ databases">
        <authorList>
            <consortium name="AG Swart"/>
            <person name="Singh M."/>
            <person name="Singh A."/>
            <person name="Seah K."/>
            <person name="Emmerich C."/>
        </authorList>
    </citation>
    <scope>NUCLEOTIDE SEQUENCE</scope>
    <source>
        <strain evidence="1">ATCC30299</strain>
    </source>
</reference>
<name>A0AAU9I8D1_9CILI</name>
<evidence type="ECO:0000313" key="2">
    <source>
        <dbReference type="Proteomes" id="UP001162131"/>
    </source>
</evidence>
<dbReference type="EMBL" id="CAJZBQ010000002">
    <property type="protein sequence ID" value="CAG9310230.1"/>
    <property type="molecule type" value="Genomic_DNA"/>
</dbReference>
<keyword evidence="2" id="KW-1185">Reference proteome</keyword>
<accession>A0AAU9I8D1</accession>
<protein>
    <submittedName>
        <fullName evidence="1">Uncharacterized protein</fullName>
    </submittedName>
</protein>
<proteinExistence type="predicted"/>